<keyword evidence="6 7" id="KW-0472">Membrane</keyword>
<dbReference type="Pfam" id="PF00528">
    <property type="entry name" value="BPD_transp_1"/>
    <property type="match status" value="1"/>
</dbReference>
<evidence type="ECO:0000256" key="3">
    <source>
        <dbReference type="ARBA" id="ARBA00022475"/>
    </source>
</evidence>
<keyword evidence="2" id="KW-0813">Transport</keyword>
<dbReference type="PANTHER" id="PTHR43005">
    <property type="entry name" value="BLR7065 PROTEIN"/>
    <property type="match status" value="1"/>
</dbReference>
<keyword evidence="4 7" id="KW-0812">Transmembrane</keyword>
<evidence type="ECO:0000259" key="8">
    <source>
        <dbReference type="PROSITE" id="PS50928"/>
    </source>
</evidence>
<name>X0TLG9_9ZZZZ</name>
<dbReference type="InterPro" id="IPR000515">
    <property type="entry name" value="MetI-like"/>
</dbReference>
<protein>
    <recommendedName>
        <fullName evidence="8">ABC transmembrane type-1 domain-containing protein</fullName>
    </recommendedName>
</protein>
<evidence type="ECO:0000256" key="4">
    <source>
        <dbReference type="ARBA" id="ARBA00022692"/>
    </source>
</evidence>
<comment type="subcellular location">
    <subcellularLocation>
        <location evidence="1">Cell membrane</location>
        <topology evidence="1">Multi-pass membrane protein</topology>
    </subcellularLocation>
</comment>
<comment type="caution">
    <text evidence="9">The sequence shown here is derived from an EMBL/GenBank/DDBJ whole genome shotgun (WGS) entry which is preliminary data.</text>
</comment>
<feature type="transmembrane region" description="Helical" evidence="7">
    <location>
        <begin position="118"/>
        <end position="139"/>
    </location>
</feature>
<evidence type="ECO:0000313" key="9">
    <source>
        <dbReference type="EMBL" id="GAF76940.1"/>
    </source>
</evidence>
<organism evidence="9">
    <name type="scientific">marine sediment metagenome</name>
    <dbReference type="NCBI Taxonomy" id="412755"/>
    <lineage>
        <taxon>unclassified sequences</taxon>
        <taxon>metagenomes</taxon>
        <taxon>ecological metagenomes</taxon>
    </lineage>
</organism>
<feature type="transmembrane region" description="Helical" evidence="7">
    <location>
        <begin position="277"/>
        <end position="300"/>
    </location>
</feature>
<keyword evidence="3" id="KW-1003">Cell membrane</keyword>
<feature type="transmembrane region" description="Helical" evidence="7">
    <location>
        <begin position="171"/>
        <end position="193"/>
    </location>
</feature>
<feature type="transmembrane region" description="Helical" evidence="7">
    <location>
        <begin position="213"/>
        <end position="238"/>
    </location>
</feature>
<feature type="domain" description="ABC transmembrane type-1" evidence="8">
    <location>
        <begin position="81"/>
        <end position="295"/>
    </location>
</feature>
<dbReference type="GO" id="GO:0005886">
    <property type="term" value="C:plasma membrane"/>
    <property type="evidence" value="ECO:0007669"/>
    <property type="project" value="UniProtKB-SubCell"/>
</dbReference>
<dbReference type="EMBL" id="BARS01000413">
    <property type="protein sequence ID" value="GAF76940.1"/>
    <property type="molecule type" value="Genomic_DNA"/>
</dbReference>
<dbReference type="PROSITE" id="PS50928">
    <property type="entry name" value="ABC_TM1"/>
    <property type="match status" value="1"/>
</dbReference>
<dbReference type="PANTHER" id="PTHR43005:SF1">
    <property type="entry name" value="SPERMIDINE_PUTRESCINE TRANSPORT SYSTEM PERMEASE PROTEIN"/>
    <property type="match status" value="1"/>
</dbReference>
<dbReference type="GO" id="GO:0055085">
    <property type="term" value="P:transmembrane transport"/>
    <property type="evidence" value="ECO:0007669"/>
    <property type="project" value="InterPro"/>
</dbReference>
<evidence type="ECO:0000256" key="5">
    <source>
        <dbReference type="ARBA" id="ARBA00022989"/>
    </source>
</evidence>
<dbReference type="SUPFAM" id="SSF161098">
    <property type="entry name" value="MetI-like"/>
    <property type="match status" value="1"/>
</dbReference>
<dbReference type="AlphaFoldDB" id="X0TLG9"/>
<feature type="transmembrane region" description="Helical" evidence="7">
    <location>
        <begin position="21"/>
        <end position="43"/>
    </location>
</feature>
<sequence>MEKMDSKRAGLLKKHGLSDTWVSVLLLVPSLAIVGGVLLYPLIDAFRISFTSLNLIGFKGKFVGFRNYAAIFQSTLYQTVLINTLVISTVAVAIRFIIGMGLALVINRTFKGKTIVRGLLILPWLIPSVVVGILWMWMLDTDIGIVNYFLVASGLVSIKIPWLADNFFSKVAVIIAFVWTGTPFIMVVMLAGLQAIPHEIVESATTDGAGRFAIFRFITLPYLRSLIAISTLLSIVYIFQNFAVIYMLTKGGPGYATEIFSLFVYEMAFNSGRLGRASAIGVTWMILLLAFSIVYIRLIAGREQTLR</sequence>
<reference evidence="9" key="1">
    <citation type="journal article" date="2014" name="Front. Microbiol.">
        <title>High frequency of phylogenetically diverse reductive dehalogenase-homologous genes in deep subseafloor sedimentary metagenomes.</title>
        <authorList>
            <person name="Kawai M."/>
            <person name="Futagami T."/>
            <person name="Toyoda A."/>
            <person name="Takaki Y."/>
            <person name="Nishi S."/>
            <person name="Hori S."/>
            <person name="Arai W."/>
            <person name="Tsubouchi T."/>
            <person name="Morono Y."/>
            <person name="Uchiyama I."/>
            <person name="Ito T."/>
            <person name="Fujiyama A."/>
            <person name="Inagaki F."/>
            <person name="Takami H."/>
        </authorList>
    </citation>
    <scope>NUCLEOTIDE SEQUENCE</scope>
    <source>
        <strain evidence="9">Expedition CK06-06</strain>
    </source>
</reference>
<feature type="transmembrane region" description="Helical" evidence="7">
    <location>
        <begin position="145"/>
        <end position="164"/>
    </location>
</feature>
<evidence type="ECO:0000256" key="2">
    <source>
        <dbReference type="ARBA" id="ARBA00022448"/>
    </source>
</evidence>
<dbReference type="CDD" id="cd06261">
    <property type="entry name" value="TM_PBP2"/>
    <property type="match status" value="1"/>
</dbReference>
<evidence type="ECO:0000256" key="6">
    <source>
        <dbReference type="ARBA" id="ARBA00023136"/>
    </source>
</evidence>
<evidence type="ECO:0000256" key="7">
    <source>
        <dbReference type="SAM" id="Phobius"/>
    </source>
</evidence>
<feature type="transmembrane region" description="Helical" evidence="7">
    <location>
        <begin position="245"/>
        <end position="265"/>
    </location>
</feature>
<proteinExistence type="predicted"/>
<feature type="transmembrane region" description="Helical" evidence="7">
    <location>
        <begin position="80"/>
        <end position="106"/>
    </location>
</feature>
<gene>
    <name evidence="9" type="ORF">S01H1_01027</name>
</gene>
<dbReference type="InterPro" id="IPR035906">
    <property type="entry name" value="MetI-like_sf"/>
</dbReference>
<evidence type="ECO:0000256" key="1">
    <source>
        <dbReference type="ARBA" id="ARBA00004651"/>
    </source>
</evidence>
<dbReference type="Gene3D" id="1.10.3720.10">
    <property type="entry name" value="MetI-like"/>
    <property type="match status" value="1"/>
</dbReference>
<accession>X0TLG9</accession>
<keyword evidence="5 7" id="KW-1133">Transmembrane helix</keyword>